<sequence>MWWKTFLDRLVKGSTKNVLPDYQEKQKLLYKGNISHDELISYGDRYRKANRFFDALEFYQKAKHGPGLREIMAESISLGDAMLYEQAAKALGAAASTEEWNRIGRRAFALKKYLFARYAFEKGGDGNMLDKINKIVAGGNVQKSDDHKA</sequence>
<protein>
    <submittedName>
        <fullName evidence="1">Hypothetical cytosolic protein</fullName>
    </submittedName>
</protein>
<dbReference type="Proteomes" id="UP000001933">
    <property type="component" value="Chromosome"/>
</dbReference>
<dbReference type="KEGG" id="sat:SYN_01905"/>
<dbReference type="AlphaFoldDB" id="Q2LU37"/>
<organism evidence="1 2">
    <name type="scientific">Syntrophus aciditrophicus (strain SB)</name>
    <dbReference type="NCBI Taxonomy" id="56780"/>
    <lineage>
        <taxon>Bacteria</taxon>
        <taxon>Pseudomonadati</taxon>
        <taxon>Thermodesulfobacteriota</taxon>
        <taxon>Syntrophia</taxon>
        <taxon>Syntrophales</taxon>
        <taxon>Syntrophaceae</taxon>
        <taxon>Syntrophus</taxon>
    </lineage>
</organism>
<evidence type="ECO:0000313" key="1">
    <source>
        <dbReference type="EMBL" id="ABC77596.1"/>
    </source>
</evidence>
<dbReference type="RefSeq" id="WP_011417618.1">
    <property type="nucleotide sequence ID" value="NC_007759.1"/>
</dbReference>
<dbReference type="EMBL" id="CP000252">
    <property type="protein sequence ID" value="ABC77596.1"/>
    <property type="molecule type" value="Genomic_DNA"/>
</dbReference>
<keyword evidence="2" id="KW-1185">Reference proteome</keyword>
<evidence type="ECO:0000313" key="2">
    <source>
        <dbReference type="Proteomes" id="UP000001933"/>
    </source>
</evidence>
<proteinExistence type="predicted"/>
<dbReference type="HOGENOM" id="CLU_1748733_0_0_7"/>
<gene>
    <name evidence="1" type="ORF">SYN_01905</name>
</gene>
<name>Q2LU37_SYNAS</name>
<dbReference type="OrthoDB" id="5517070at2"/>
<reference evidence="1 2" key="1">
    <citation type="journal article" date="2007" name="Proc. Natl. Acad. Sci. U.S.A.">
        <title>The genome of Syntrophus aciditrophicus: life at the thermodynamic limit of microbial growth.</title>
        <authorList>
            <person name="McInerney M.J."/>
            <person name="Rohlin L."/>
            <person name="Mouttaki H."/>
            <person name="Kim U."/>
            <person name="Krupp R.S."/>
            <person name="Rios-Hernandez L."/>
            <person name="Sieber J."/>
            <person name="Struchtemeyer C.G."/>
            <person name="Bhattacharyya A."/>
            <person name="Campbell J.W."/>
            <person name="Gunsalus R.P."/>
        </authorList>
    </citation>
    <scope>NUCLEOTIDE SEQUENCE [LARGE SCALE GENOMIC DNA]</scope>
    <source>
        <strain evidence="1 2">SB</strain>
    </source>
</reference>
<accession>Q2LU37</accession>
<dbReference type="InParanoid" id="Q2LU37"/>
<dbReference type="STRING" id="56780.SYN_01905"/>